<keyword evidence="12" id="KW-0594">Phospholipid biosynthesis</keyword>
<evidence type="ECO:0000313" key="18">
    <source>
        <dbReference type="EMBL" id="QBY52575.1"/>
    </source>
</evidence>
<dbReference type="KEGG" id="cox:E0W60_15415"/>
<dbReference type="GO" id="GO:0012505">
    <property type="term" value="C:endomembrane system"/>
    <property type="evidence" value="ECO:0007669"/>
    <property type="project" value="UniProtKB-SubCell"/>
</dbReference>
<evidence type="ECO:0000256" key="12">
    <source>
        <dbReference type="ARBA" id="ARBA00023209"/>
    </source>
</evidence>
<feature type="transmembrane region" description="Helical" evidence="17">
    <location>
        <begin position="144"/>
        <end position="162"/>
    </location>
</feature>
<dbReference type="PANTHER" id="PTHR14269">
    <property type="entry name" value="CDP-DIACYLGLYCEROL--GLYCEROL-3-PHOSPHATE 3-PHOSPHATIDYLTRANSFERASE-RELATED"/>
    <property type="match status" value="1"/>
</dbReference>
<dbReference type="GO" id="GO:0003882">
    <property type="term" value="F:CDP-diacylglycerol-serine O-phosphatidyltransferase activity"/>
    <property type="evidence" value="ECO:0007669"/>
    <property type="project" value="UniProtKB-EC"/>
</dbReference>
<evidence type="ECO:0000256" key="6">
    <source>
        <dbReference type="ARBA" id="ARBA00022516"/>
    </source>
</evidence>
<evidence type="ECO:0000256" key="11">
    <source>
        <dbReference type="ARBA" id="ARBA00023136"/>
    </source>
</evidence>
<feature type="compositionally biased region" description="Basic residues" evidence="16">
    <location>
        <begin position="1"/>
        <end position="10"/>
    </location>
</feature>
<dbReference type="OrthoDB" id="9777147at2"/>
<evidence type="ECO:0000256" key="10">
    <source>
        <dbReference type="ARBA" id="ARBA00023098"/>
    </source>
</evidence>
<evidence type="ECO:0000256" key="2">
    <source>
        <dbReference type="ARBA" id="ARBA00004127"/>
    </source>
</evidence>
<comment type="catalytic activity">
    <reaction evidence="1">
        <text>a CDP-1,2-diacyl-sn-glycerol + L-serine = a 1,2-diacyl-sn-glycero-3-phospho-L-serine + CMP + H(+)</text>
        <dbReference type="Rhea" id="RHEA:16913"/>
        <dbReference type="ChEBI" id="CHEBI:15378"/>
        <dbReference type="ChEBI" id="CHEBI:33384"/>
        <dbReference type="ChEBI" id="CHEBI:57262"/>
        <dbReference type="ChEBI" id="CHEBI:58332"/>
        <dbReference type="ChEBI" id="CHEBI:60377"/>
        <dbReference type="EC" id="2.7.8.8"/>
    </reaction>
</comment>
<feature type="transmembrane region" description="Helical" evidence="17">
    <location>
        <begin position="207"/>
        <end position="228"/>
    </location>
</feature>
<sequence length="304" mass="33435">MVAFNRRNKRGSSGNVTHLRPFRHNQLRGAEDYDDDAADDHDIAYERQRPRRRGIYLLPNAFTTAALFAGFFAIVQAMNMRFDVAAIAIFAAMVLDGMDGRVARITNTQSAFGEQYDSLSDMTSFGVAPALVMYEWILHDLGKWGWIAAFVYCTCAALRLARFNANIGVVDKRFFQGLPSPAAAALVAGFVWLVIDNKLPVKELWMPWVAFGITLYAGLSMVSNAPFYSGKALDVRYRVPFGMMVLVLVLFVVVSTDPPVALFGLFVAYAISGYVLWGWRALHGQPGGVRKARESGNGGNGGNG</sequence>
<feature type="transmembrane region" description="Helical" evidence="17">
    <location>
        <begin position="174"/>
        <end position="195"/>
    </location>
</feature>
<dbReference type="AlphaFoldDB" id="A0A4P7LAR3"/>
<keyword evidence="11 17" id="KW-0472">Membrane</keyword>
<feature type="region of interest" description="Disordered" evidence="16">
    <location>
        <begin position="1"/>
        <end position="21"/>
    </location>
</feature>
<dbReference type="InterPro" id="IPR004533">
    <property type="entry name" value="CDP-diaglyc--ser_O-PTrfase"/>
</dbReference>
<protein>
    <recommendedName>
        <fullName evidence="5">CDP-diacylglycerol--serine O-phosphatidyltransferase</fullName>
        <ecNumber evidence="4">2.7.8.8</ecNumber>
    </recommendedName>
    <alternativeName>
        <fullName evidence="14">Phosphatidylserine synthase</fullName>
    </alternativeName>
</protein>
<dbReference type="EMBL" id="CP038635">
    <property type="protein sequence ID" value="QBY52575.1"/>
    <property type="molecule type" value="Genomic_DNA"/>
</dbReference>
<dbReference type="STRING" id="1349762.GCA_001592245_05233"/>
<evidence type="ECO:0000256" key="4">
    <source>
        <dbReference type="ARBA" id="ARBA00013174"/>
    </source>
</evidence>
<dbReference type="Gene3D" id="1.20.120.1760">
    <property type="match status" value="1"/>
</dbReference>
<keyword evidence="13" id="KW-1208">Phospholipid metabolism</keyword>
<evidence type="ECO:0000256" key="1">
    <source>
        <dbReference type="ARBA" id="ARBA00000287"/>
    </source>
</evidence>
<dbReference type="InterPro" id="IPR048254">
    <property type="entry name" value="CDP_ALCOHOL_P_TRANSF_CS"/>
</dbReference>
<evidence type="ECO:0000256" key="7">
    <source>
        <dbReference type="ARBA" id="ARBA00022679"/>
    </source>
</evidence>
<evidence type="ECO:0000256" key="5">
    <source>
        <dbReference type="ARBA" id="ARBA00017171"/>
    </source>
</evidence>
<reference evidence="18 19" key="1">
    <citation type="submission" date="2019-03" db="EMBL/GenBank/DDBJ databases">
        <title>Efficiently degradation of phenoxyalkanoic acid herbicides by Cupriavidus oxalaticus strain X32.</title>
        <authorList>
            <person name="Sheng X."/>
        </authorList>
    </citation>
    <scope>NUCLEOTIDE SEQUENCE [LARGE SCALE GENOMIC DNA]</scope>
    <source>
        <strain evidence="18 19">X32</strain>
    </source>
</reference>
<comment type="subcellular location">
    <subcellularLocation>
        <location evidence="2">Endomembrane system</location>
        <topology evidence="2">Multi-pass membrane protein</topology>
    </subcellularLocation>
</comment>
<feature type="transmembrane region" description="Helical" evidence="17">
    <location>
        <begin position="260"/>
        <end position="282"/>
    </location>
</feature>
<comment type="similarity">
    <text evidence="3 15">Belongs to the CDP-alcohol phosphatidyltransferase class-I family.</text>
</comment>
<accession>A0A4P7LAR3</accession>
<dbReference type="RefSeq" id="WP_133094154.1">
    <property type="nucleotide sequence ID" value="NZ_CP038635.1"/>
</dbReference>
<organism evidence="18 19">
    <name type="scientific">Cupriavidus oxalaticus</name>
    <dbReference type="NCBI Taxonomy" id="96344"/>
    <lineage>
        <taxon>Bacteria</taxon>
        <taxon>Pseudomonadati</taxon>
        <taxon>Pseudomonadota</taxon>
        <taxon>Betaproteobacteria</taxon>
        <taxon>Burkholderiales</taxon>
        <taxon>Burkholderiaceae</taxon>
        <taxon>Cupriavidus</taxon>
    </lineage>
</organism>
<dbReference type="Pfam" id="PF01066">
    <property type="entry name" value="CDP-OH_P_transf"/>
    <property type="match status" value="1"/>
</dbReference>
<dbReference type="Proteomes" id="UP000295294">
    <property type="component" value="Chromosome 2"/>
</dbReference>
<dbReference type="EC" id="2.7.8.8" evidence="4"/>
<dbReference type="InterPro" id="IPR000462">
    <property type="entry name" value="CDP-OH_P_trans"/>
</dbReference>
<gene>
    <name evidence="18" type="primary">pssA</name>
    <name evidence="18" type="ORF">E0W60_15415</name>
</gene>
<evidence type="ECO:0000256" key="14">
    <source>
        <dbReference type="ARBA" id="ARBA00032361"/>
    </source>
</evidence>
<dbReference type="NCBIfam" id="TIGR00473">
    <property type="entry name" value="pssA"/>
    <property type="match status" value="1"/>
</dbReference>
<dbReference type="InterPro" id="IPR050324">
    <property type="entry name" value="CDP-alcohol_PTase-I"/>
</dbReference>
<keyword evidence="6" id="KW-0444">Lipid biosynthesis</keyword>
<evidence type="ECO:0000313" key="19">
    <source>
        <dbReference type="Proteomes" id="UP000295294"/>
    </source>
</evidence>
<dbReference type="PANTHER" id="PTHR14269:SF61">
    <property type="entry name" value="CDP-DIACYLGLYCEROL--SERINE O-PHOSPHATIDYLTRANSFERASE"/>
    <property type="match status" value="1"/>
</dbReference>
<keyword evidence="7 15" id="KW-0808">Transferase</keyword>
<evidence type="ECO:0000256" key="15">
    <source>
        <dbReference type="RuleBase" id="RU003750"/>
    </source>
</evidence>
<dbReference type="GO" id="GO:0016020">
    <property type="term" value="C:membrane"/>
    <property type="evidence" value="ECO:0007669"/>
    <property type="project" value="InterPro"/>
</dbReference>
<feature type="transmembrane region" description="Helical" evidence="17">
    <location>
        <begin position="235"/>
        <end position="254"/>
    </location>
</feature>
<evidence type="ECO:0000256" key="3">
    <source>
        <dbReference type="ARBA" id="ARBA00010441"/>
    </source>
</evidence>
<evidence type="ECO:0000256" key="8">
    <source>
        <dbReference type="ARBA" id="ARBA00022692"/>
    </source>
</evidence>
<feature type="transmembrane region" description="Helical" evidence="17">
    <location>
        <begin position="55"/>
        <end position="74"/>
    </location>
</feature>
<evidence type="ECO:0000256" key="16">
    <source>
        <dbReference type="SAM" id="MobiDB-lite"/>
    </source>
</evidence>
<dbReference type="InterPro" id="IPR043130">
    <property type="entry name" value="CDP-OH_PTrfase_TM_dom"/>
</dbReference>
<proteinExistence type="inferred from homology"/>
<dbReference type="GO" id="GO:0008654">
    <property type="term" value="P:phospholipid biosynthetic process"/>
    <property type="evidence" value="ECO:0007669"/>
    <property type="project" value="UniProtKB-KW"/>
</dbReference>
<keyword evidence="8 17" id="KW-0812">Transmembrane</keyword>
<name>A0A4P7LAR3_9BURK</name>
<dbReference type="PROSITE" id="PS00379">
    <property type="entry name" value="CDP_ALCOHOL_P_TRANSF"/>
    <property type="match status" value="1"/>
</dbReference>
<keyword evidence="10" id="KW-0443">Lipid metabolism</keyword>
<evidence type="ECO:0000256" key="17">
    <source>
        <dbReference type="SAM" id="Phobius"/>
    </source>
</evidence>
<evidence type="ECO:0000256" key="13">
    <source>
        <dbReference type="ARBA" id="ARBA00023264"/>
    </source>
</evidence>
<keyword evidence="9 17" id="KW-1133">Transmembrane helix</keyword>
<evidence type="ECO:0000256" key="9">
    <source>
        <dbReference type="ARBA" id="ARBA00022989"/>
    </source>
</evidence>